<comment type="caution">
    <text evidence="3">The sequence shown here is derived from an EMBL/GenBank/DDBJ whole genome shotgun (WGS) entry which is preliminary data.</text>
</comment>
<proteinExistence type="predicted"/>
<feature type="domain" description="DUF6589" evidence="2">
    <location>
        <begin position="291"/>
        <end position="693"/>
    </location>
</feature>
<sequence length="792" mass="89916">MELVKEISNQLKKNHQAQSAWTSFIQEEAVEIASPQMPPCGYYPEGSFQSSTRISAQFCSEAAKKHKNERLLASMPFLSQLHLRLLTRSTADKNNTNHEKENEADLYGSTDNPLDAEGLGLEEITYQVPPNPIARKQHRLSSIARLVCCMVAFAWNRRCNSFQLQNSIQLLACGVTKRVNQWLLYHGLASSRRTATLALKTLLSEAKAELKKMFESPLACVVSPIICSDNLDIKQHVHTHSIGHQTQMFHGTWGYVHFPSPEFINTLDTSQLNLDSFNKAMKKVSLFQIKPSMFLPTPKEEESYKAVWKSQIAQVLNTYDSKPENREQAIRLDPPLIEKISSKPPIIKMLQLMDAPENSAEGLVQVIDATVQQTGLSREAFFAQLQLMDGNLATCKNFNSLRSLHVPSSYAHHSLENIFFQLGASHTLWNIAAAILKAHLGDTNNSLDVGAWRCLENLGIPHTKAIPQKDFSLMIKHMEQVHEATILHGLKIIMGTQDSPMVDKDPIKGLGKISTKKWNSYVDQFYDKYCTGEAQAKAAALKDPKLHNTLIRLQEFSTVIEANRAMKAGDIGRLINVWKRWSIMAQGLPGLHNYATYLPRMVLLLTELLPDDLAKYFCHSILMSPSGREDHFQSKDFYLEVQNYWLKSFFNQTGNGTQTDWLKDLFSLNIHLLRDMMHSFRADTGASVFTQSHHNIMSPKPLNLFLQMARNFDILNESPGSLAPKEKLKKVQNSYVFGISKFKQQIDKDPDLNQYKQHMNPMAMEIDTDVGEEHNQQEEGTKTREEQSRYKL</sequence>
<evidence type="ECO:0000259" key="2">
    <source>
        <dbReference type="Pfam" id="PF20231"/>
    </source>
</evidence>
<name>A0A2N5UF00_9BASI</name>
<dbReference type="Pfam" id="PF20231">
    <property type="entry name" value="DUF6589"/>
    <property type="match status" value="1"/>
</dbReference>
<dbReference type="InterPro" id="IPR046496">
    <property type="entry name" value="DUF6589"/>
</dbReference>
<reference evidence="3 4" key="1">
    <citation type="submission" date="2017-11" db="EMBL/GenBank/DDBJ databases">
        <title>De novo assembly and phasing of dikaryotic genomes from two isolates of Puccinia coronata f. sp. avenae, the causal agent of oat crown rust.</title>
        <authorList>
            <person name="Miller M.E."/>
            <person name="Zhang Y."/>
            <person name="Omidvar V."/>
            <person name="Sperschneider J."/>
            <person name="Schwessinger B."/>
            <person name="Raley C."/>
            <person name="Palmer J.M."/>
            <person name="Garnica D."/>
            <person name="Upadhyaya N."/>
            <person name="Rathjen J."/>
            <person name="Taylor J.M."/>
            <person name="Park R.F."/>
            <person name="Dodds P.N."/>
            <person name="Hirsch C.D."/>
            <person name="Kianian S.F."/>
            <person name="Figueroa M."/>
        </authorList>
    </citation>
    <scope>NUCLEOTIDE SEQUENCE [LARGE SCALE GENOMIC DNA]</scope>
    <source>
        <strain evidence="3">12SD80</strain>
    </source>
</reference>
<evidence type="ECO:0000256" key="1">
    <source>
        <dbReference type="SAM" id="MobiDB-lite"/>
    </source>
</evidence>
<accession>A0A2N5UF00</accession>
<organism evidence="3 4">
    <name type="scientific">Puccinia coronata f. sp. avenae</name>
    <dbReference type="NCBI Taxonomy" id="200324"/>
    <lineage>
        <taxon>Eukaryota</taxon>
        <taxon>Fungi</taxon>
        <taxon>Dikarya</taxon>
        <taxon>Basidiomycota</taxon>
        <taxon>Pucciniomycotina</taxon>
        <taxon>Pucciniomycetes</taxon>
        <taxon>Pucciniales</taxon>
        <taxon>Pucciniaceae</taxon>
        <taxon>Puccinia</taxon>
    </lineage>
</organism>
<evidence type="ECO:0000313" key="4">
    <source>
        <dbReference type="Proteomes" id="UP000235392"/>
    </source>
</evidence>
<dbReference type="Proteomes" id="UP000235392">
    <property type="component" value="Unassembled WGS sequence"/>
</dbReference>
<dbReference type="AlphaFoldDB" id="A0A2N5UF00"/>
<feature type="compositionally biased region" description="Basic and acidic residues" evidence="1">
    <location>
        <begin position="771"/>
        <end position="792"/>
    </location>
</feature>
<protein>
    <recommendedName>
        <fullName evidence="2">DUF6589 domain-containing protein</fullName>
    </recommendedName>
</protein>
<feature type="region of interest" description="Disordered" evidence="1">
    <location>
        <begin position="89"/>
        <end position="109"/>
    </location>
</feature>
<gene>
    <name evidence="3" type="ORF">PCASD_18648</name>
</gene>
<dbReference type="EMBL" id="PGCI01000161">
    <property type="protein sequence ID" value="PLW36335.1"/>
    <property type="molecule type" value="Genomic_DNA"/>
</dbReference>
<feature type="region of interest" description="Disordered" evidence="1">
    <location>
        <begin position="766"/>
        <end position="792"/>
    </location>
</feature>
<evidence type="ECO:0000313" key="3">
    <source>
        <dbReference type="EMBL" id="PLW36335.1"/>
    </source>
</evidence>